<organism evidence="3 4">
    <name type="scientific">Cytospora schulzeri</name>
    <dbReference type="NCBI Taxonomy" id="448051"/>
    <lineage>
        <taxon>Eukaryota</taxon>
        <taxon>Fungi</taxon>
        <taxon>Dikarya</taxon>
        <taxon>Ascomycota</taxon>
        <taxon>Pezizomycotina</taxon>
        <taxon>Sordariomycetes</taxon>
        <taxon>Sordariomycetidae</taxon>
        <taxon>Diaporthales</taxon>
        <taxon>Cytosporaceae</taxon>
        <taxon>Cytospora</taxon>
    </lineage>
</organism>
<feature type="compositionally biased region" description="Basic and acidic residues" evidence="2">
    <location>
        <begin position="400"/>
        <end position="417"/>
    </location>
</feature>
<evidence type="ECO:0000256" key="2">
    <source>
        <dbReference type="SAM" id="MobiDB-lite"/>
    </source>
</evidence>
<dbReference type="GO" id="GO:0005634">
    <property type="term" value="C:nucleus"/>
    <property type="evidence" value="ECO:0007669"/>
    <property type="project" value="TreeGrafter"/>
</dbReference>
<dbReference type="InterPro" id="IPR015267">
    <property type="entry name" value="PPP4R2"/>
</dbReference>
<dbReference type="OrthoDB" id="341898at2759"/>
<feature type="compositionally biased region" description="Acidic residues" evidence="2">
    <location>
        <begin position="418"/>
        <end position="427"/>
    </location>
</feature>
<feature type="compositionally biased region" description="Polar residues" evidence="2">
    <location>
        <begin position="85"/>
        <end position="99"/>
    </location>
</feature>
<dbReference type="AlphaFoldDB" id="A0A423WWW5"/>
<feature type="compositionally biased region" description="Low complexity" evidence="2">
    <location>
        <begin position="267"/>
        <end position="305"/>
    </location>
</feature>
<dbReference type="PANTHER" id="PTHR16487">
    <property type="entry name" value="PPP4R2-RELATED PROTEIN"/>
    <property type="match status" value="1"/>
</dbReference>
<feature type="compositionally biased region" description="Low complexity" evidence="2">
    <location>
        <begin position="376"/>
        <end position="399"/>
    </location>
</feature>
<feature type="compositionally biased region" description="Polar residues" evidence="2">
    <location>
        <begin position="445"/>
        <end position="458"/>
    </location>
</feature>
<dbReference type="GO" id="GO:0005737">
    <property type="term" value="C:cytoplasm"/>
    <property type="evidence" value="ECO:0007669"/>
    <property type="project" value="TreeGrafter"/>
</dbReference>
<name>A0A423WWW5_9PEZI</name>
<accession>A0A423WWW5</accession>
<gene>
    <name evidence="3" type="ORF">VMCG_03641</name>
</gene>
<feature type="compositionally biased region" description="Basic and acidic residues" evidence="2">
    <location>
        <begin position="602"/>
        <end position="617"/>
    </location>
</feature>
<feature type="compositionally biased region" description="Low complexity" evidence="2">
    <location>
        <begin position="589"/>
        <end position="601"/>
    </location>
</feature>
<proteinExistence type="inferred from homology"/>
<protein>
    <recommendedName>
        <fullName evidence="5">Protein phosphatase 4 core regulatory subunit R2</fullName>
    </recommendedName>
</protein>
<keyword evidence="4" id="KW-1185">Reference proteome</keyword>
<feature type="compositionally biased region" description="Basic and acidic residues" evidence="2">
    <location>
        <begin position="533"/>
        <end position="544"/>
    </location>
</feature>
<feature type="compositionally biased region" description="Pro residues" evidence="2">
    <location>
        <begin position="55"/>
        <end position="68"/>
    </location>
</feature>
<comment type="caution">
    <text evidence="3">The sequence shown here is derived from an EMBL/GenBank/DDBJ whole genome shotgun (WGS) entry which is preliminary data.</text>
</comment>
<evidence type="ECO:0000313" key="3">
    <source>
        <dbReference type="EMBL" id="ROW07978.1"/>
    </source>
</evidence>
<feature type="compositionally biased region" description="Low complexity" evidence="2">
    <location>
        <begin position="69"/>
        <end position="84"/>
    </location>
</feature>
<dbReference type="GO" id="GO:0019888">
    <property type="term" value="F:protein phosphatase regulator activity"/>
    <property type="evidence" value="ECO:0007669"/>
    <property type="project" value="InterPro"/>
</dbReference>
<dbReference type="PANTHER" id="PTHR16487:SF0">
    <property type="entry name" value="PROTEIN PHOSPHATASE 4 REGULATORY SUBUNIT 2-RELATED"/>
    <property type="match status" value="1"/>
</dbReference>
<dbReference type="GO" id="GO:0030289">
    <property type="term" value="C:protein phosphatase 4 complex"/>
    <property type="evidence" value="ECO:0007669"/>
    <property type="project" value="InterPro"/>
</dbReference>
<dbReference type="EMBL" id="LKEA01000007">
    <property type="protein sequence ID" value="ROW07978.1"/>
    <property type="molecule type" value="Genomic_DNA"/>
</dbReference>
<evidence type="ECO:0000313" key="4">
    <source>
        <dbReference type="Proteomes" id="UP000283895"/>
    </source>
</evidence>
<feature type="compositionally biased region" description="Polar residues" evidence="2">
    <location>
        <begin position="547"/>
        <end position="562"/>
    </location>
</feature>
<dbReference type="STRING" id="356882.A0A423WWW5"/>
<feature type="region of interest" description="Disordered" evidence="2">
    <location>
        <begin position="373"/>
        <end position="661"/>
    </location>
</feature>
<feature type="compositionally biased region" description="Basic and acidic residues" evidence="2">
    <location>
        <begin position="645"/>
        <end position="661"/>
    </location>
</feature>
<feature type="compositionally biased region" description="Basic and acidic residues" evidence="2">
    <location>
        <begin position="504"/>
        <end position="526"/>
    </location>
</feature>
<evidence type="ECO:0008006" key="5">
    <source>
        <dbReference type="Google" id="ProtNLM"/>
    </source>
</evidence>
<sequence length="661" mass="68252">MADMEMEMETDDETLVKLAAGGSMDYSTWPLLLSTIVSRIEKIAYNDFPIPRIPQPVAAPPPPPPPEPRFLAPLPSSDPADASSTQNEAGSTSTGSSQETNKENAAPTPTPPTTSAPAATAAPPPLEPGTMPPQIVAMVAEITGILNESFHTYPPHTIQRLAELVLLPRQHYKSLPSYLHAVDRVVHVTSGNNLYPLPPAIPDMSPMSLSGPNGVVDQGPLPQENGVDTSLAWASTSNGNGSVGSDEALGGALLTPIPWLQRRATDGGSESGESSTLGSEGGPSPLSQGQGPPPQQRSQPQTGRQFETRTESTETIDGPNGVGSIETVVISVNGMSSIGAGQQQRVITQGELIRQEQRAGVVPVSQLQRAGPLVVTSSSSATPSATPPAAGEPAAAASETDTKMDDGEAPKEATNEKPDEEMADEEEGPHARGPDIIGAADMGPQNPTSSTFSISSGGNVEMRGIDVEAAVGRKAGETSSTPEISSEDESAVMTPSSSSEDAADQGKDSSEDKAGKTKDTAQKKEDEKEEDDSLKRDEAQHPEDAETTPSSATLSARASPTPSKRGAEDDADAESASSKRLRGEDETAGDSAAAGTAPAQEEPARPEEEEKEGKADGDIALPDRAAQAPAGGADAATAANTGADGQKEIDRDEAKPDESTG</sequence>
<comment type="similarity">
    <text evidence="1">Belongs to the PPP4R2 family.</text>
</comment>
<feature type="compositionally biased region" description="Pro residues" evidence="2">
    <location>
        <begin position="122"/>
        <end position="131"/>
    </location>
</feature>
<feature type="compositionally biased region" description="Low complexity" evidence="2">
    <location>
        <begin position="625"/>
        <end position="644"/>
    </location>
</feature>
<evidence type="ECO:0000256" key="1">
    <source>
        <dbReference type="ARBA" id="ARBA00009207"/>
    </source>
</evidence>
<dbReference type="Proteomes" id="UP000283895">
    <property type="component" value="Unassembled WGS sequence"/>
</dbReference>
<feature type="region of interest" description="Disordered" evidence="2">
    <location>
        <begin position="263"/>
        <end position="322"/>
    </location>
</feature>
<reference evidence="3 4" key="1">
    <citation type="submission" date="2015-09" db="EMBL/GenBank/DDBJ databases">
        <title>Host preference determinants of Valsa canker pathogens revealed by comparative genomics.</title>
        <authorList>
            <person name="Yin Z."/>
            <person name="Huang L."/>
        </authorList>
    </citation>
    <scope>NUCLEOTIDE SEQUENCE [LARGE SCALE GENOMIC DNA]</scope>
    <source>
        <strain evidence="3 4">03-1</strain>
    </source>
</reference>
<feature type="region of interest" description="Disordered" evidence="2">
    <location>
        <begin position="55"/>
        <end position="132"/>
    </location>
</feature>